<dbReference type="EMBL" id="CAKLBY020000014">
    <property type="protein sequence ID" value="CAK7896949.1"/>
    <property type="molecule type" value="Genomic_DNA"/>
</dbReference>
<evidence type="ECO:0000313" key="4">
    <source>
        <dbReference type="EMBL" id="CAK7896949.1"/>
    </source>
</evidence>
<keyword evidence="1" id="KW-0175">Coiled coil</keyword>
<dbReference type="PROSITE" id="PS50003">
    <property type="entry name" value="PH_DOMAIN"/>
    <property type="match status" value="1"/>
</dbReference>
<dbReference type="Gene3D" id="2.30.29.30">
    <property type="entry name" value="Pleckstrin-homology domain (PH domain)/Phosphotyrosine-binding domain (PTB)"/>
    <property type="match status" value="2"/>
</dbReference>
<evidence type="ECO:0000259" key="3">
    <source>
        <dbReference type="PROSITE" id="PS50003"/>
    </source>
</evidence>
<gene>
    <name evidence="5" type="ORF">PM001_LOCUS11816</name>
    <name evidence="4" type="ORF">PM001_LOCUS1341</name>
</gene>
<dbReference type="EMBL" id="CAKLBY020000101">
    <property type="protein sequence ID" value="CAK7926666.1"/>
    <property type="molecule type" value="Genomic_DNA"/>
</dbReference>
<dbReference type="SUPFAM" id="SSF50729">
    <property type="entry name" value="PH domain-like"/>
    <property type="match status" value="2"/>
</dbReference>
<evidence type="ECO:0000313" key="5">
    <source>
        <dbReference type="EMBL" id="CAK7926666.1"/>
    </source>
</evidence>
<comment type="caution">
    <text evidence="4">The sequence shown here is derived from an EMBL/GenBank/DDBJ whole genome shotgun (WGS) entry which is preliminary data.</text>
</comment>
<dbReference type="SMART" id="SM00233">
    <property type="entry name" value="PH"/>
    <property type="match status" value="2"/>
</dbReference>
<dbReference type="PANTHER" id="PTHR14336:SF15">
    <property type="entry name" value="DUAL ADAPTER FOR PHOSPHOTYROSINE AND 3-PHOSPHOTYROSINE AND 3-PHOSPHOINOSITIDE"/>
    <property type="match status" value="1"/>
</dbReference>
<evidence type="ECO:0000313" key="6">
    <source>
        <dbReference type="Proteomes" id="UP001162060"/>
    </source>
</evidence>
<evidence type="ECO:0000256" key="1">
    <source>
        <dbReference type="SAM" id="Coils"/>
    </source>
</evidence>
<reference evidence="4" key="1">
    <citation type="submission" date="2024-01" db="EMBL/GenBank/DDBJ databases">
        <authorList>
            <person name="Webb A."/>
        </authorList>
    </citation>
    <scope>NUCLEOTIDE SEQUENCE</scope>
    <source>
        <strain evidence="4">Pm1</strain>
    </source>
</reference>
<feature type="compositionally biased region" description="Basic and acidic residues" evidence="2">
    <location>
        <begin position="217"/>
        <end position="233"/>
    </location>
</feature>
<feature type="region of interest" description="Disordered" evidence="2">
    <location>
        <begin position="204"/>
        <end position="251"/>
    </location>
</feature>
<feature type="domain" description="PH" evidence="3">
    <location>
        <begin position="114"/>
        <end position="204"/>
    </location>
</feature>
<dbReference type="Proteomes" id="UP001162060">
    <property type="component" value="Unassembled WGS sequence"/>
</dbReference>
<protein>
    <recommendedName>
        <fullName evidence="3">PH domain-containing protein</fullName>
    </recommendedName>
</protein>
<dbReference type="InterPro" id="IPR051707">
    <property type="entry name" value="PI-Interact_SigTrans_Reg"/>
</dbReference>
<dbReference type="Pfam" id="PF00169">
    <property type="entry name" value="PH"/>
    <property type="match status" value="1"/>
</dbReference>
<evidence type="ECO:0000256" key="2">
    <source>
        <dbReference type="SAM" id="MobiDB-lite"/>
    </source>
</evidence>
<accession>A0AAV1T139</accession>
<organism evidence="4 6">
    <name type="scientific">Peronospora matthiolae</name>
    <dbReference type="NCBI Taxonomy" id="2874970"/>
    <lineage>
        <taxon>Eukaryota</taxon>
        <taxon>Sar</taxon>
        <taxon>Stramenopiles</taxon>
        <taxon>Oomycota</taxon>
        <taxon>Peronosporomycetes</taxon>
        <taxon>Peronosporales</taxon>
        <taxon>Peronosporaceae</taxon>
        <taxon>Peronospora</taxon>
    </lineage>
</organism>
<name>A0AAV1T139_9STRA</name>
<feature type="region of interest" description="Disordered" evidence="2">
    <location>
        <begin position="274"/>
        <end position="299"/>
    </location>
</feature>
<dbReference type="InterPro" id="IPR011993">
    <property type="entry name" value="PH-like_dom_sf"/>
</dbReference>
<sequence>MSLKNMKLDDPVTFAGWVFKEGSLVRSWKKRFLVCKRAEMAYYKNTDKENHAQLLGALTAAHIERLPDITNGLLIHGTEGRQLKIFTDTKAECDRCYAAIRKYCTVQNDGRGDADQRKGWLEKEGQHFRTWKKRYFVLSGRELRYSATIGAESLGGGCITGAKRDATRPFTLAVTFEGGREMRVGGKSEMDIDDWHKALRRGLLEDERQGKRPKAQRAIDDDPRHARDKEFAKRQASAGSERAMNASVTEDEASSLFDSASAGIEAAKAALQEMPDTGGDARGDGKLKANNSPPESYAPSSFRRHIVVETMPDNTASFIEVAEERGSEDYGEKPFSPTAPGITTIRRMRLTEKLLQEELEEERREAMMKENTVLMRPFSKSDAPDVKSCCCAVM</sequence>
<dbReference type="CDD" id="cd00821">
    <property type="entry name" value="PH"/>
    <property type="match status" value="1"/>
</dbReference>
<dbReference type="AlphaFoldDB" id="A0AAV1T139"/>
<dbReference type="PANTHER" id="PTHR14336">
    <property type="entry name" value="TANDEM PH DOMAIN CONTAINING PROTEIN"/>
    <property type="match status" value="1"/>
</dbReference>
<dbReference type="InterPro" id="IPR001849">
    <property type="entry name" value="PH_domain"/>
</dbReference>
<proteinExistence type="predicted"/>
<feature type="coiled-coil region" evidence="1">
    <location>
        <begin position="345"/>
        <end position="372"/>
    </location>
</feature>